<evidence type="ECO:0000313" key="2">
    <source>
        <dbReference type="EMBL" id="WXA94330.1"/>
    </source>
</evidence>
<dbReference type="Proteomes" id="UP001379533">
    <property type="component" value="Chromosome"/>
</dbReference>
<evidence type="ECO:0000313" key="3">
    <source>
        <dbReference type="Proteomes" id="UP001379533"/>
    </source>
</evidence>
<dbReference type="SUPFAM" id="SSF52777">
    <property type="entry name" value="CoA-dependent acyltransferases"/>
    <property type="match status" value="1"/>
</dbReference>
<keyword evidence="3" id="KW-1185">Reference proteome</keyword>
<dbReference type="PANTHER" id="PTHR31642">
    <property type="entry name" value="TRICHOTHECENE 3-O-ACETYLTRANSFERASE"/>
    <property type="match status" value="1"/>
</dbReference>
<proteinExistence type="predicted"/>
<dbReference type="InterPro" id="IPR023213">
    <property type="entry name" value="CAT-like_dom_sf"/>
</dbReference>
<organism evidence="2 3">
    <name type="scientific">Pendulispora brunnea</name>
    <dbReference type="NCBI Taxonomy" id="2905690"/>
    <lineage>
        <taxon>Bacteria</taxon>
        <taxon>Pseudomonadati</taxon>
        <taxon>Myxococcota</taxon>
        <taxon>Myxococcia</taxon>
        <taxon>Myxococcales</taxon>
        <taxon>Sorangiineae</taxon>
        <taxon>Pendulisporaceae</taxon>
        <taxon>Pendulispora</taxon>
    </lineage>
</organism>
<dbReference type="Gene3D" id="3.30.559.10">
    <property type="entry name" value="Chloramphenicol acetyltransferase-like domain"/>
    <property type="match status" value="2"/>
</dbReference>
<reference evidence="2 3" key="1">
    <citation type="submission" date="2021-12" db="EMBL/GenBank/DDBJ databases">
        <title>Discovery of the Pendulisporaceae a myxobacterial family with distinct sporulation behavior and unique specialized metabolism.</title>
        <authorList>
            <person name="Garcia R."/>
            <person name="Popoff A."/>
            <person name="Bader C.D."/>
            <person name="Loehr J."/>
            <person name="Walesch S."/>
            <person name="Walt C."/>
            <person name="Boldt J."/>
            <person name="Bunk B."/>
            <person name="Haeckl F.J.F.P.J."/>
            <person name="Gunesch A.P."/>
            <person name="Birkelbach J."/>
            <person name="Nuebel U."/>
            <person name="Pietschmann T."/>
            <person name="Bach T."/>
            <person name="Mueller R."/>
        </authorList>
    </citation>
    <scope>NUCLEOTIDE SEQUENCE [LARGE SCALE GENOMIC DNA]</scope>
    <source>
        <strain evidence="2 3">MSr12523</strain>
    </source>
</reference>
<protein>
    <submittedName>
        <fullName evidence="2">Uncharacterized protein</fullName>
    </submittedName>
</protein>
<dbReference type="RefSeq" id="WP_394844932.1">
    <property type="nucleotide sequence ID" value="NZ_CP089982.1"/>
</dbReference>
<gene>
    <name evidence="2" type="ORF">LZC95_48780</name>
</gene>
<evidence type="ECO:0000256" key="1">
    <source>
        <dbReference type="ARBA" id="ARBA00022679"/>
    </source>
</evidence>
<dbReference type="Pfam" id="PF02458">
    <property type="entry name" value="Transferase"/>
    <property type="match status" value="1"/>
</dbReference>
<dbReference type="InterPro" id="IPR050317">
    <property type="entry name" value="Plant_Fungal_Acyltransferase"/>
</dbReference>
<dbReference type="EMBL" id="CP089982">
    <property type="protein sequence ID" value="WXA94330.1"/>
    <property type="molecule type" value="Genomic_DNA"/>
</dbReference>
<keyword evidence="1" id="KW-0808">Transferase</keyword>
<sequence>MAASHQIVRALDHASTVIRLTAFDETLSYAAVSVGFVYETSVSEADLVRGLEVALAHYPVFGARMRRRQGSAELVCDNQGISLSVRVVDATVDDATEWLTANAIDRIVTPVNALRARAGKEPLLSLRITYLAGGGMLVGASWHHSIGDTQSFMRFMNAWSAAVDGRDIASEERITNRSAYLLRHFTACNLANGKASALRFQRLRLLEVAKILLALRKRNFRSVAMYFTSDEIIEMKRALGPRLSANDVVSAHIHDLVRRCEGAESPRELMIVVNFRKRVGLGPDVLGNLLTPMMLPWKPGDSVGEMSGRIRAGVDHYLTDHFDYSATERELGAIPRRARWRYVPIDPTRRIVTFTNWSKFGVYDVSFGGSRPMMFAPLSARPQPWASILVEGFRGEGVLVRGDFPINIVAELHKMPNERRHPYRAAGTALSTPSRTFL</sequence>
<accession>A0ABZ2K9T6</accession>
<name>A0ABZ2K9T6_9BACT</name>
<dbReference type="PANTHER" id="PTHR31642:SF310">
    <property type="entry name" value="FATTY ALCOHOL:CAFFEOYL-COA ACYLTRANSFERASE"/>
    <property type="match status" value="1"/>
</dbReference>